<feature type="transmembrane region" description="Helical" evidence="7">
    <location>
        <begin position="77"/>
        <end position="96"/>
    </location>
</feature>
<proteinExistence type="inferred from homology"/>
<feature type="transmembrane region" description="Helical" evidence="7">
    <location>
        <begin position="122"/>
        <end position="142"/>
    </location>
</feature>
<dbReference type="GO" id="GO:0009246">
    <property type="term" value="P:enterobacterial common antigen biosynthetic process"/>
    <property type="evidence" value="ECO:0007669"/>
    <property type="project" value="TreeGrafter"/>
</dbReference>
<comment type="similarity">
    <text evidence="2">Belongs to the acyltransferase 3 family.</text>
</comment>
<organism evidence="9 10">
    <name type="scientific">Paenibacillus roseus</name>
    <dbReference type="NCBI Taxonomy" id="2798579"/>
    <lineage>
        <taxon>Bacteria</taxon>
        <taxon>Bacillati</taxon>
        <taxon>Bacillota</taxon>
        <taxon>Bacilli</taxon>
        <taxon>Bacillales</taxon>
        <taxon>Paenibacillaceae</taxon>
        <taxon>Paenibacillus</taxon>
    </lineage>
</organism>
<feature type="transmembrane region" description="Helical" evidence="7">
    <location>
        <begin position="324"/>
        <end position="354"/>
    </location>
</feature>
<keyword evidence="3" id="KW-1003">Cell membrane</keyword>
<evidence type="ECO:0000256" key="7">
    <source>
        <dbReference type="SAM" id="Phobius"/>
    </source>
</evidence>
<evidence type="ECO:0000259" key="8">
    <source>
        <dbReference type="Pfam" id="PF01757"/>
    </source>
</evidence>
<evidence type="ECO:0000256" key="2">
    <source>
        <dbReference type="ARBA" id="ARBA00007400"/>
    </source>
</evidence>
<dbReference type="PANTHER" id="PTHR40074:SF2">
    <property type="entry name" value="O-ACETYLTRANSFERASE WECH"/>
    <property type="match status" value="1"/>
</dbReference>
<dbReference type="Pfam" id="PF01757">
    <property type="entry name" value="Acyl_transf_3"/>
    <property type="match status" value="1"/>
</dbReference>
<sequence length="367" mass="43237">MRALCIIAVLCVHSTSFATERLRDSNYFFLYNFVNIFMKYGTPTFIFLSSFVLFYNYFERPYTKNLITAFYSKRLKYILVPYFMFSVLYYSIMYVLNKRDLGVIETLQHFGSQLIIGKAYTHLYFVFINAQFYLFFPLALWFLKKYPAVLKWCIPLGLAIQYGFVFMNKFYWQVKYPGSWMFSYMSYFLLGAFLGSYFPKIKQWLIASRENATPGRVVFWVLLWTAWLTAALNHVNIYFQSRLYGTVYNTTLYEFLWNAHTYLGTVVLLQIAFFIYRHFSPTLIKWISQLGALSFGIYLLHPLFNLIYRANPVTSGNSMLVHLWYLGGFFFALVCSWIVVGLVVKYVPFSWIIFGNSPAKKVKKAAA</sequence>
<evidence type="ECO:0000313" key="10">
    <source>
        <dbReference type="Proteomes" id="UP000640274"/>
    </source>
</evidence>
<evidence type="ECO:0000256" key="3">
    <source>
        <dbReference type="ARBA" id="ARBA00022475"/>
    </source>
</evidence>
<feature type="transmembrane region" description="Helical" evidence="7">
    <location>
        <begin position="218"/>
        <end position="239"/>
    </location>
</feature>
<evidence type="ECO:0000313" key="9">
    <source>
        <dbReference type="EMBL" id="MBJ6362427.1"/>
    </source>
</evidence>
<feature type="transmembrane region" description="Helical" evidence="7">
    <location>
        <begin position="149"/>
        <end position="167"/>
    </location>
</feature>
<keyword evidence="9" id="KW-0012">Acyltransferase</keyword>
<accession>A0A934MVS7</accession>
<feature type="domain" description="Acyltransferase 3" evidence="8">
    <location>
        <begin position="1"/>
        <end position="339"/>
    </location>
</feature>
<keyword evidence="9" id="KW-0808">Transferase</keyword>
<feature type="transmembrane region" description="Helical" evidence="7">
    <location>
        <begin position="179"/>
        <end position="198"/>
    </location>
</feature>
<keyword evidence="5 7" id="KW-1133">Transmembrane helix</keyword>
<keyword evidence="4 7" id="KW-0812">Transmembrane</keyword>
<dbReference type="InterPro" id="IPR002656">
    <property type="entry name" value="Acyl_transf_3_dom"/>
</dbReference>
<dbReference type="GO" id="GO:0016413">
    <property type="term" value="F:O-acetyltransferase activity"/>
    <property type="evidence" value="ECO:0007669"/>
    <property type="project" value="TreeGrafter"/>
</dbReference>
<dbReference type="AlphaFoldDB" id="A0A934MVS7"/>
<evidence type="ECO:0000256" key="5">
    <source>
        <dbReference type="ARBA" id="ARBA00022989"/>
    </source>
</evidence>
<dbReference type="EMBL" id="JAELUP010000072">
    <property type="protein sequence ID" value="MBJ6362427.1"/>
    <property type="molecule type" value="Genomic_DNA"/>
</dbReference>
<feature type="transmembrane region" description="Helical" evidence="7">
    <location>
        <begin position="259"/>
        <end position="276"/>
    </location>
</feature>
<comment type="subcellular location">
    <subcellularLocation>
        <location evidence="1">Cell membrane</location>
        <topology evidence="1">Multi-pass membrane protein</topology>
    </subcellularLocation>
</comment>
<evidence type="ECO:0000256" key="4">
    <source>
        <dbReference type="ARBA" id="ARBA00022692"/>
    </source>
</evidence>
<feature type="transmembrane region" description="Helical" evidence="7">
    <location>
        <begin position="28"/>
        <end position="56"/>
    </location>
</feature>
<comment type="caution">
    <text evidence="9">The sequence shown here is derived from an EMBL/GenBank/DDBJ whole genome shotgun (WGS) entry which is preliminary data.</text>
</comment>
<evidence type="ECO:0000256" key="1">
    <source>
        <dbReference type="ARBA" id="ARBA00004651"/>
    </source>
</evidence>
<reference evidence="9" key="1">
    <citation type="submission" date="2020-12" db="EMBL/GenBank/DDBJ databases">
        <authorList>
            <person name="Huq M.A."/>
        </authorList>
    </citation>
    <scope>NUCLEOTIDE SEQUENCE</scope>
    <source>
        <strain evidence="9">MAHUQ-46</strain>
    </source>
</reference>
<feature type="transmembrane region" description="Helical" evidence="7">
    <location>
        <begin position="283"/>
        <end position="304"/>
    </location>
</feature>
<dbReference type="GO" id="GO:0005886">
    <property type="term" value="C:plasma membrane"/>
    <property type="evidence" value="ECO:0007669"/>
    <property type="project" value="UniProtKB-SubCell"/>
</dbReference>
<evidence type="ECO:0000256" key="6">
    <source>
        <dbReference type="ARBA" id="ARBA00023136"/>
    </source>
</evidence>
<protein>
    <submittedName>
        <fullName evidence="9">Acyltransferase</fullName>
    </submittedName>
</protein>
<dbReference type="PANTHER" id="PTHR40074">
    <property type="entry name" value="O-ACETYLTRANSFERASE WECH"/>
    <property type="match status" value="1"/>
</dbReference>
<gene>
    <name evidence="9" type="ORF">JFN88_14265</name>
</gene>
<keyword evidence="10" id="KW-1185">Reference proteome</keyword>
<keyword evidence="6 7" id="KW-0472">Membrane</keyword>
<dbReference type="Proteomes" id="UP000640274">
    <property type="component" value="Unassembled WGS sequence"/>
</dbReference>
<name>A0A934MVS7_9BACL</name>